<proteinExistence type="predicted"/>
<dbReference type="VEuPathDB" id="FungiDB:SMAC_04547"/>
<reference evidence="1 2" key="1">
    <citation type="submission" date="2017-07" db="EMBL/GenBank/DDBJ databases">
        <title>Genome sequence of the Sordaria macrospora wild type strain R19027.</title>
        <authorList>
            <person name="Nowrousian M."/>
            <person name="Teichert I."/>
            <person name="Kueck U."/>
        </authorList>
    </citation>
    <scope>NUCLEOTIDE SEQUENCE [LARGE SCALE GENOMIC DNA]</scope>
    <source>
        <strain evidence="1 2">R19027</strain>
        <tissue evidence="1">Mycelium</tissue>
    </source>
</reference>
<accession>A0A8S8ZL07</accession>
<dbReference type="AlphaFoldDB" id="A0A8S8ZL07"/>
<comment type="caution">
    <text evidence="1">The sequence shown here is derived from an EMBL/GenBank/DDBJ whole genome shotgun (WGS) entry which is preliminary data.</text>
</comment>
<dbReference type="Proteomes" id="UP000433876">
    <property type="component" value="Unassembled WGS sequence"/>
</dbReference>
<sequence>MSTIAQQSKPIDLSFPGPRKVMVAGQQPELVNLQLHPPADANHVAIVVVVVVPLGPPAPVLPRGLSDKTKKDGIYFHCSVKIRNRINGHEVTVKMRPVGTDDKELGDVEAERGVKVVSQDSPLAGNANEEHTKIVQGNMVIWVRVARTQRTERLAQALAQHEANLNAPRDDEVEEVAE</sequence>
<evidence type="ECO:0000313" key="2">
    <source>
        <dbReference type="Proteomes" id="UP000433876"/>
    </source>
</evidence>
<evidence type="ECO:0000313" key="1">
    <source>
        <dbReference type="EMBL" id="KAA8630733.1"/>
    </source>
</evidence>
<organism evidence="1 2">
    <name type="scientific">Sordaria macrospora</name>
    <dbReference type="NCBI Taxonomy" id="5147"/>
    <lineage>
        <taxon>Eukaryota</taxon>
        <taxon>Fungi</taxon>
        <taxon>Dikarya</taxon>
        <taxon>Ascomycota</taxon>
        <taxon>Pezizomycotina</taxon>
        <taxon>Sordariomycetes</taxon>
        <taxon>Sordariomycetidae</taxon>
        <taxon>Sordariales</taxon>
        <taxon>Sordariaceae</taxon>
        <taxon>Sordaria</taxon>
    </lineage>
</organism>
<protein>
    <submittedName>
        <fullName evidence="1">Uncharacterized protein</fullName>
    </submittedName>
</protein>
<gene>
    <name evidence="1" type="ORF">SMACR_04547</name>
</gene>
<name>A0A8S8ZL07_SORMA</name>
<dbReference type="EMBL" id="NMPR01000095">
    <property type="protein sequence ID" value="KAA8630733.1"/>
    <property type="molecule type" value="Genomic_DNA"/>
</dbReference>